<reference evidence="2 3" key="1">
    <citation type="submission" date="2019-08" db="EMBL/GenBank/DDBJ databases">
        <title>Bacillus genomes from the desert of Cuatro Cienegas, Coahuila.</title>
        <authorList>
            <person name="Olmedo-Alvarez G."/>
        </authorList>
    </citation>
    <scope>NUCLEOTIDE SEQUENCE [LARGE SCALE GENOMIC DNA]</scope>
    <source>
        <strain evidence="2 3">CH28_1T</strain>
    </source>
</reference>
<evidence type="ECO:0000313" key="3">
    <source>
        <dbReference type="Proteomes" id="UP000322524"/>
    </source>
</evidence>
<dbReference type="Proteomes" id="UP000322524">
    <property type="component" value="Unassembled WGS sequence"/>
</dbReference>
<accession>A0A5D4SYR9</accession>
<dbReference type="AlphaFoldDB" id="A0A5D4SYR9"/>
<sequence length="167" mass="20010">MKIPESFLHPHFYSNQDSISIKIFSLADIIEVPFKFDIAYYLGVAPDQLPWEMTSDSIPHILTSWKEKEILLNSLHEVRDRKEARKQIVLPIAWFLQLLFWMNGQPVRGLTDWKIEVCRLKWKPINVDERLEFVIKKPEMYHSFIQLQQLYTECAKLFYKIKVLEKK</sequence>
<proteinExistence type="predicted"/>
<organism evidence="2 3">
    <name type="scientific">Sutcliffiella horikoshii</name>
    <dbReference type="NCBI Taxonomy" id="79883"/>
    <lineage>
        <taxon>Bacteria</taxon>
        <taxon>Bacillati</taxon>
        <taxon>Bacillota</taxon>
        <taxon>Bacilli</taxon>
        <taxon>Bacillales</taxon>
        <taxon>Bacillaceae</taxon>
        <taxon>Sutcliffiella</taxon>
    </lineage>
</organism>
<dbReference type="InterPro" id="IPR048427">
    <property type="entry name" value="YpoC"/>
</dbReference>
<comment type="caution">
    <text evidence="2">The sequence shown here is derived from an EMBL/GenBank/DDBJ whole genome shotgun (WGS) entry which is preliminary data.</text>
</comment>
<evidence type="ECO:0000259" key="1">
    <source>
        <dbReference type="Pfam" id="PF21747"/>
    </source>
</evidence>
<dbReference type="OrthoDB" id="2360594at2"/>
<gene>
    <name evidence="2" type="ORF">FZC76_11950</name>
</gene>
<dbReference type="RefSeq" id="WP_148988396.1">
    <property type="nucleotide sequence ID" value="NZ_VTEV01000004.1"/>
</dbReference>
<protein>
    <recommendedName>
        <fullName evidence="1">YpoC-like domain-containing protein</fullName>
    </recommendedName>
</protein>
<dbReference type="EMBL" id="VTEV01000004">
    <property type="protein sequence ID" value="TYS68435.1"/>
    <property type="molecule type" value="Genomic_DNA"/>
</dbReference>
<name>A0A5D4SYR9_9BACI</name>
<evidence type="ECO:0000313" key="2">
    <source>
        <dbReference type="EMBL" id="TYS68435.1"/>
    </source>
</evidence>
<dbReference type="Pfam" id="PF21747">
    <property type="entry name" value="YpoC"/>
    <property type="match status" value="1"/>
</dbReference>
<feature type="domain" description="YpoC-like" evidence="1">
    <location>
        <begin position="56"/>
        <end position="166"/>
    </location>
</feature>